<accession>A0A164L4Z1</accession>
<comment type="caution">
    <text evidence="2">The sequence shown here is derived from an EMBL/GenBank/DDBJ whole genome shotgun (WGS) entry which is preliminary data.</text>
</comment>
<feature type="transmembrane region" description="Helical" evidence="1">
    <location>
        <begin position="27"/>
        <end position="45"/>
    </location>
</feature>
<dbReference type="RefSeq" id="WP_067593278.1">
    <property type="nucleotide sequence ID" value="NZ_JABMCZ010000001.1"/>
</dbReference>
<keyword evidence="3" id="KW-1185">Reference proteome</keyword>
<feature type="transmembrane region" description="Helical" evidence="1">
    <location>
        <begin position="130"/>
        <end position="157"/>
    </location>
</feature>
<dbReference type="AlphaFoldDB" id="A0A164L4Z1"/>
<proteinExistence type="predicted"/>
<sequence>MPNKFESPAGWSPPGTQFQSSGVTGRTVAGVLFGLVATPIGIAFAAKGGADIRYWVIVGAVTDRWTAALEIIGGSLVLLLVAAMAVFSPAGTVVASLVWGIFPGLLHILFPDDTFRLIGDLPYIDSAMQVALHSWVTYGFALISGFMLLGAGLVGILRAR</sequence>
<keyword evidence="1" id="KW-0812">Transmembrane</keyword>
<protein>
    <submittedName>
        <fullName evidence="2">Uncharacterized protein</fullName>
    </submittedName>
</protein>
<feature type="transmembrane region" description="Helical" evidence="1">
    <location>
        <begin position="65"/>
        <end position="86"/>
    </location>
</feature>
<gene>
    <name evidence="2" type="ORF">AWN90_38025</name>
</gene>
<keyword evidence="1" id="KW-0472">Membrane</keyword>
<dbReference type="Proteomes" id="UP000076512">
    <property type="component" value="Unassembled WGS sequence"/>
</dbReference>
<dbReference type="STRING" id="455432.AWN90_38025"/>
<reference evidence="2 3" key="1">
    <citation type="submission" date="2016-04" db="EMBL/GenBank/DDBJ databases">
        <authorList>
            <person name="Evans L.H."/>
            <person name="Alamgir A."/>
            <person name="Owens N."/>
            <person name="Weber N.D."/>
            <person name="Virtaneva K."/>
            <person name="Barbian K."/>
            <person name="Babar A."/>
            <person name="Rosenke K."/>
        </authorList>
    </citation>
    <scope>NUCLEOTIDE SEQUENCE [LARGE SCALE GENOMIC DNA]</scope>
    <source>
        <strain evidence="2 3">IFM 0406</strain>
    </source>
</reference>
<evidence type="ECO:0000313" key="2">
    <source>
        <dbReference type="EMBL" id="KZM72030.1"/>
    </source>
</evidence>
<evidence type="ECO:0000313" key="3">
    <source>
        <dbReference type="Proteomes" id="UP000076512"/>
    </source>
</evidence>
<name>A0A164L4Z1_9NOCA</name>
<evidence type="ECO:0000256" key="1">
    <source>
        <dbReference type="SAM" id="Phobius"/>
    </source>
</evidence>
<dbReference type="EMBL" id="LWGR01000010">
    <property type="protein sequence ID" value="KZM72030.1"/>
    <property type="molecule type" value="Genomic_DNA"/>
</dbReference>
<keyword evidence="1" id="KW-1133">Transmembrane helix</keyword>
<organism evidence="2 3">
    <name type="scientific">Nocardia terpenica</name>
    <dbReference type="NCBI Taxonomy" id="455432"/>
    <lineage>
        <taxon>Bacteria</taxon>
        <taxon>Bacillati</taxon>
        <taxon>Actinomycetota</taxon>
        <taxon>Actinomycetes</taxon>
        <taxon>Mycobacteriales</taxon>
        <taxon>Nocardiaceae</taxon>
        <taxon>Nocardia</taxon>
    </lineage>
</organism>
<dbReference type="OrthoDB" id="4565980at2"/>